<feature type="repeat" description="ANK" evidence="1">
    <location>
        <begin position="1"/>
        <end position="32"/>
    </location>
</feature>
<keyword evidence="1" id="KW-0040">ANK repeat</keyword>
<dbReference type="SUPFAM" id="SSF48403">
    <property type="entry name" value="Ankyrin repeat"/>
    <property type="match status" value="1"/>
</dbReference>
<feature type="non-terminal residue" evidence="2">
    <location>
        <position position="1"/>
    </location>
</feature>
<name>D2I7Q8_AILME</name>
<dbReference type="AlphaFoldDB" id="D2I7Q8"/>
<dbReference type="EMBL" id="GL195513">
    <property type="protein sequence ID" value="EFB23234.1"/>
    <property type="molecule type" value="Genomic_DNA"/>
</dbReference>
<feature type="non-terminal residue" evidence="2">
    <location>
        <position position="58"/>
    </location>
</feature>
<protein>
    <submittedName>
        <fullName evidence="2">Uncharacterized protein</fullName>
    </submittedName>
</protein>
<evidence type="ECO:0000256" key="1">
    <source>
        <dbReference type="PROSITE-ProRule" id="PRU00023"/>
    </source>
</evidence>
<organism evidence="2">
    <name type="scientific">Ailuropoda melanoleuca</name>
    <name type="common">Giant panda</name>
    <dbReference type="NCBI Taxonomy" id="9646"/>
    <lineage>
        <taxon>Eukaryota</taxon>
        <taxon>Metazoa</taxon>
        <taxon>Chordata</taxon>
        <taxon>Craniata</taxon>
        <taxon>Vertebrata</taxon>
        <taxon>Euteleostomi</taxon>
        <taxon>Mammalia</taxon>
        <taxon>Eutheria</taxon>
        <taxon>Laurasiatheria</taxon>
        <taxon>Carnivora</taxon>
        <taxon>Caniformia</taxon>
        <taxon>Ursidae</taxon>
        <taxon>Ailuropoda</taxon>
    </lineage>
</organism>
<reference evidence="2" key="1">
    <citation type="journal article" date="2010" name="Nature">
        <title>The sequence and de novo assembly of the giant panda genome.</title>
        <authorList>
            <person name="Li R."/>
            <person name="Fan W."/>
            <person name="Tian G."/>
            <person name="Zhu H."/>
            <person name="He L."/>
            <person name="Cai J."/>
            <person name="Huang Q."/>
            <person name="Cai Q."/>
            <person name="Li B."/>
            <person name="Bai Y."/>
            <person name="Zhang Z."/>
            <person name="Zhang Y."/>
            <person name="Wang W."/>
            <person name="Li J."/>
            <person name="Wei F."/>
            <person name="Li H."/>
            <person name="Jian M."/>
            <person name="Li J."/>
            <person name="Zhang Z."/>
            <person name="Nielsen R."/>
            <person name="Li D."/>
            <person name="Gu W."/>
            <person name="Yang Z."/>
            <person name="Xuan Z."/>
            <person name="Ryder O.A."/>
            <person name="Leung F.C."/>
            <person name="Zhou Y."/>
            <person name="Cao J."/>
            <person name="Sun X."/>
            <person name="Fu Y."/>
            <person name="Fang X."/>
            <person name="Guo X."/>
            <person name="Wang B."/>
            <person name="Hou R."/>
            <person name="Shen F."/>
            <person name="Mu B."/>
            <person name="Ni P."/>
            <person name="Lin R."/>
            <person name="Qian W."/>
            <person name="Wang G."/>
            <person name="Yu C."/>
            <person name="Nie W."/>
            <person name="Wang J."/>
            <person name="Wu Z."/>
            <person name="Liang H."/>
            <person name="Min J."/>
            <person name="Wu Q."/>
            <person name="Cheng S."/>
            <person name="Ruan J."/>
            <person name="Wang M."/>
            <person name="Shi Z."/>
            <person name="Wen M."/>
            <person name="Liu B."/>
            <person name="Ren X."/>
            <person name="Zheng H."/>
            <person name="Dong D."/>
            <person name="Cook K."/>
            <person name="Shan G."/>
            <person name="Zhang H."/>
            <person name="Kosiol C."/>
            <person name="Xie X."/>
            <person name="Lu Z."/>
            <person name="Zheng H."/>
            <person name="Li Y."/>
            <person name="Steiner C.C."/>
            <person name="Lam T.T."/>
            <person name="Lin S."/>
            <person name="Zhang Q."/>
            <person name="Li G."/>
            <person name="Tian J."/>
            <person name="Gong T."/>
            <person name="Liu H."/>
            <person name="Zhang D."/>
            <person name="Fang L."/>
            <person name="Ye C."/>
            <person name="Zhang J."/>
            <person name="Hu W."/>
            <person name="Xu A."/>
            <person name="Ren Y."/>
            <person name="Zhang G."/>
            <person name="Bruford M.W."/>
            <person name="Li Q."/>
            <person name="Ma L."/>
            <person name="Guo Y."/>
            <person name="An N."/>
            <person name="Hu Y."/>
            <person name="Zheng Y."/>
            <person name="Shi Y."/>
            <person name="Li Z."/>
            <person name="Liu Q."/>
            <person name="Chen Y."/>
            <person name="Zhao J."/>
            <person name="Qu N."/>
            <person name="Zhao S."/>
            <person name="Tian F."/>
            <person name="Wang X."/>
            <person name="Wang H."/>
            <person name="Xu L."/>
            <person name="Liu X."/>
            <person name="Vinar T."/>
            <person name="Wang Y."/>
            <person name="Lam T.W."/>
            <person name="Yiu S.M."/>
            <person name="Liu S."/>
            <person name="Zhang H."/>
            <person name="Li D."/>
            <person name="Huang Y."/>
            <person name="Wang X."/>
            <person name="Yang G."/>
            <person name="Jiang Z."/>
            <person name="Wang J."/>
            <person name="Qin N."/>
            <person name="Li L."/>
            <person name="Li J."/>
            <person name="Bolund L."/>
            <person name="Kristiansen K."/>
            <person name="Wong G.K."/>
            <person name="Olson M."/>
            <person name="Zhang X."/>
            <person name="Li S."/>
            <person name="Yang H."/>
            <person name="Wang J."/>
            <person name="Wang J."/>
        </authorList>
    </citation>
    <scope>NUCLEOTIDE SEQUENCE [LARGE SCALE GENOMIC DNA]</scope>
</reference>
<dbReference type="Gene3D" id="1.25.40.20">
    <property type="entry name" value="Ankyrin repeat-containing domain"/>
    <property type="match status" value="1"/>
</dbReference>
<dbReference type="InterPro" id="IPR002110">
    <property type="entry name" value="Ankyrin_rpt"/>
</dbReference>
<proteinExistence type="predicted"/>
<dbReference type="PANTHER" id="PTHR24147">
    <property type="entry name" value="ANKYRIN REPEAT DOMAIN 36-RELATED"/>
    <property type="match status" value="1"/>
</dbReference>
<dbReference type="Pfam" id="PF12796">
    <property type="entry name" value="Ank_2"/>
    <property type="match status" value="1"/>
</dbReference>
<sequence length="58" mass="6439">HRTALDLACATGHPDVVSFLADRNCQLNLYDKEDRTLLIKAVQCQEESCVTILLEHGA</sequence>
<dbReference type="InterPro" id="IPR050657">
    <property type="entry name" value="Ankyrin_repeat_domain"/>
</dbReference>
<dbReference type="InterPro" id="IPR036770">
    <property type="entry name" value="Ankyrin_rpt-contain_sf"/>
</dbReference>
<evidence type="ECO:0000313" key="2">
    <source>
        <dbReference type="EMBL" id="EFB23234.1"/>
    </source>
</evidence>
<accession>D2I7Q8</accession>
<gene>
    <name evidence="2" type="ORF">PANDA_022016</name>
</gene>
<dbReference type="InParanoid" id="D2I7Q8"/>
<dbReference type="PROSITE" id="PS50088">
    <property type="entry name" value="ANK_REPEAT"/>
    <property type="match status" value="1"/>
</dbReference>
<dbReference type="PANTHER" id="PTHR24147:SF53">
    <property type="entry name" value="ANKYRIN REPEAT DOMAIN 26"/>
    <property type="match status" value="1"/>
</dbReference>